<dbReference type="EMBL" id="BKDJ01000006">
    <property type="protein sequence ID" value="GER23013.1"/>
    <property type="molecule type" value="Genomic_DNA"/>
</dbReference>
<keyword evidence="2" id="KW-1185">Reference proteome</keyword>
<proteinExistence type="predicted"/>
<reference evidence="1 2" key="1">
    <citation type="submission" date="2019-09" db="EMBL/GenBank/DDBJ databases">
        <title>Arthrobacter zafarii sp. nov., a moderately thermotolerant and halotolerant actinobacterium isolated from Cholistan desert soil of Pakistan.</title>
        <authorList>
            <person name="Amin A."/>
            <person name="Ahmed I."/>
            <person name="Khalid N."/>
            <person name="Schumann P."/>
            <person name="Busse H.J."/>
            <person name="Khan I.U."/>
            <person name="Li S."/>
            <person name="Li W.J."/>
        </authorList>
    </citation>
    <scope>NUCLEOTIDE SEQUENCE [LARGE SCALE GENOMIC DNA]</scope>
    <source>
        <strain evidence="1 2">NCCP-1664</strain>
    </source>
</reference>
<dbReference type="Proteomes" id="UP000325307">
    <property type="component" value="Unassembled WGS sequence"/>
</dbReference>
<dbReference type="InterPro" id="IPR046080">
    <property type="entry name" value="DUF6098"/>
</dbReference>
<dbReference type="AlphaFoldDB" id="A0A5A7NQ70"/>
<sequence length="139" mass="15703">MALPHLHSIAELEDLVRSEPDLYVRYSAGYESDRDGGSLDTESGIELPGLSVNPLRPESWWTRPLQDWLARQLCQYKHLKDKNPDRYAWVARGHCIARGPDCEPLLTGVTPVARLSDALLDEAQRIYEDRFDAGTGPED</sequence>
<dbReference type="Pfam" id="PF19593">
    <property type="entry name" value="DUF6098"/>
    <property type="match status" value="1"/>
</dbReference>
<comment type="caution">
    <text evidence="1">The sequence shown here is derived from an EMBL/GenBank/DDBJ whole genome shotgun (WGS) entry which is preliminary data.</text>
</comment>
<protein>
    <submittedName>
        <fullName evidence="1">Uncharacterized protein</fullName>
    </submittedName>
</protein>
<gene>
    <name evidence="1" type="ORF">NCCP1664_15090</name>
</gene>
<evidence type="ECO:0000313" key="1">
    <source>
        <dbReference type="EMBL" id="GER23013.1"/>
    </source>
</evidence>
<evidence type="ECO:0000313" key="2">
    <source>
        <dbReference type="Proteomes" id="UP000325307"/>
    </source>
</evidence>
<organism evidence="1 2">
    <name type="scientific">Zafaria cholistanensis</name>
    <dbReference type="NCBI Taxonomy" id="1682741"/>
    <lineage>
        <taxon>Bacteria</taxon>
        <taxon>Bacillati</taxon>
        <taxon>Actinomycetota</taxon>
        <taxon>Actinomycetes</taxon>
        <taxon>Micrococcales</taxon>
        <taxon>Micrococcaceae</taxon>
        <taxon>Zafaria</taxon>
    </lineage>
</organism>
<dbReference type="RefSeq" id="WP_149956622.1">
    <property type="nucleotide sequence ID" value="NZ_BKDJ01000006.1"/>
</dbReference>
<name>A0A5A7NQ70_9MICC</name>
<accession>A0A5A7NQ70</accession>
<dbReference type="OrthoDB" id="3531920at2"/>